<comment type="caution">
    <text evidence="6">The sequence shown here is derived from an EMBL/GenBank/DDBJ whole genome shotgun (WGS) entry which is preliminary data.</text>
</comment>
<organism evidence="6 7">
    <name type="scientific">Albula glossodonta</name>
    <name type="common">roundjaw bonefish</name>
    <dbReference type="NCBI Taxonomy" id="121402"/>
    <lineage>
        <taxon>Eukaryota</taxon>
        <taxon>Metazoa</taxon>
        <taxon>Chordata</taxon>
        <taxon>Craniata</taxon>
        <taxon>Vertebrata</taxon>
        <taxon>Euteleostomi</taxon>
        <taxon>Actinopterygii</taxon>
        <taxon>Neopterygii</taxon>
        <taxon>Teleostei</taxon>
        <taxon>Albuliformes</taxon>
        <taxon>Albulidae</taxon>
        <taxon>Albula</taxon>
    </lineage>
</organism>
<dbReference type="GO" id="GO:0005096">
    <property type="term" value="F:GTPase activator activity"/>
    <property type="evidence" value="ECO:0007669"/>
    <property type="project" value="UniProtKB-KW"/>
</dbReference>
<feature type="compositionally biased region" description="Polar residues" evidence="4">
    <location>
        <begin position="223"/>
        <end position="234"/>
    </location>
</feature>
<dbReference type="AlphaFoldDB" id="A0A8T2PUZ8"/>
<dbReference type="PROSITE" id="PS50002">
    <property type="entry name" value="SH3"/>
    <property type="match status" value="1"/>
</dbReference>
<protein>
    <recommendedName>
        <fullName evidence="5">SH3 domain-containing protein</fullName>
    </recommendedName>
</protein>
<dbReference type="FunFam" id="2.30.30.40:FF:000056">
    <property type="entry name" value="rho GTPase-activating protein 12 isoform X1"/>
    <property type="match status" value="1"/>
</dbReference>
<feature type="compositionally biased region" description="Basic and acidic residues" evidence="4">
    <location>
        <begin position="190"/>
        <end position="212"/>
    </location>
</feature>
<dbReference type="EMBL" id="JAFBMS010000001">
    <property type="protein sequence ID" value="KAG9355190.1"/>
    <property type="molecule type" value="Genomic_DNA"/>
</dbReference>
<evidence type="ECO:0000256" key="3">
    <source>
        <dbReference type="PROSITE-ProRule" id="PRU00192"/>
    </source>
</evidence>
<dbReference type="OrthoDB" id="79452at2759"/>
<evidence type="ECO:0000256" key="4">
    <source>
        <dbReference type="SAM" id="MobiDB-lite"/>
    </source>
</evidence>
<proteinExistence type="predicted"/>
<evidence type="ECO:0000313" key="6">
    <source>
        <dbReference type="EMBL" id="KAG9355190.1"/>
    </source>
</evidence>
<feature type="non-terminal residue" evidence="6">
    <location>
        <position position="249"/>
    </location>
</feature>
<keyword evidence="2" id="KW-0343">GTPase activation</keyword>
<keyword evidence="7" id="KW-1185">Reference proteome</keyword>
<dbReference type="Pfam" id="PF16618">
    <property type="entry name" value="SH3-WW_linker"/>
    <property type="match status" value="1"/>
</dbReference>
<sequence>MRPEPTDKMADELPIAPGQLYIEVEYDYDYKAKDKLISIRQGECYVLVKKTNEDWWQVRKDENTKAFYVPAQYVREVRKALMPPPKPLHLGGPPPMAKPTFLDIRRSDENLSKHPEMSSFGKPLPSPGPITPPGFPRDANQNLGSPGYGVVDHLHDNNNAFPGLPLTRAVSPCPRSPLMPRRHLPTDSGEVDRTPPRRDSAEEGEEKLRNDSESGDELSSSSTEQLQATGSQTVVLDPVVGHGTGGVLA</sequence>
<dbReference type="SMART" id="SM00326">
    <property type="entry name" value="SH3"/>
    <property type="match status" value="1"/>
</dbReference>
<dbReference type="InterPro" id="IPR035491">
    <property type="entry name" value="ARHGAP12_SH3"/>
</dbReference>
<feature type="region of interest" description="Disordered" evidence="4">
    <location>
        <begin position="166"/>
        <end position="249"/>
    </location>
</feature>
<evidence type="ECO:0000256" key="2">
    <source>
        <dbReference type="ARBA" id="ARBA00022468"/>
    </source>
</evidence>
<evidence type="ECO:0000313" key="7">
    <source>
        <dbReference type="Proteomes" id="UP000824540"/>
    </source>
</evidence>
<feature type="region of interest" description="Disordered" evidence="4">
    <location>
        <begin position="112"/>
        <end position="145"/>
    </location>
</feature>
<feature type="domain" description="SH3" evidence="5">
    <location>
        <begin position="17"/>
        <end position="79"/>
    </location>
</feature>
<dbReference type="Pfam" id="PF00018">
    <property type="entry name" value="SH3_1"/>
    <property type="match status" value="1"/>
</dbReference>
<name>A0A8T2PUZ8_9TELE</name>
<dbReference type="InterPro" id="IPR050729">
    <property type="entry name" value="Rho-GAP"/>
</dbReference>
<dbReference type="GO" id="GO:0005737">
    <property type="term" value="C:cytoplasm"/>
    <property type="evidence" value="ECO:0007669"/>
    <property type="project" value="TreeGrafter"/>
</dbReference>
<dbReference type="PANTHER" id="PTHR23176:SF107">
    <property type="entry name" value="RHO GTPASE-ACTIVATING PROTEIN 12"/>
    <property type="match status" value="1"/>
</dbReference>
<evidence type="ECO:0000256" key="1">
    <source>
        <dbReference type="ARBA" id="ARBA00022443"/>
    </source>
</evidence>
<dbReference type="CDD" id="cd12070">
    <property type="entry name" value="SH3_ARHGAP12"/>
    <property type="match status" value="1"/>
</dbReference>
<dbReference type="PANTHER" id="PTHR23176">
    <property type="entry name" value="RHO/RAC/CDC GTPASE-ACTIVATING PROTEIN"/>
    <property type="match status" value="1"/>
</dbReference>
<reference evidence="6" key="1">
    <citation type="thesis" date="2021" institute="BYU ScholarsArchive" country="Provo, UT, USA">
        <title>Applications of and Algorithms for Genome Assembly and Genomic Analyses with an Emphasis on Marine Teleosts.</title>
        <authorList>
            <person name="Pickett B.D."/>
        </authorList>
    </citation>
    <scope>NUCLEOTIDE SEQUENCE</scope>
    <source>
        <strain evidence="6">HI-2016</strain>
    </source>
</reference>
<dbReference type="InterPro" id="IPR001452">
    <property type="entry name" value="SH3_domain"/>
</dbReference>
<gene>
    <name evidence="6" type="ORF">JZ751_000028</name>
</gene>
<dbReference type="InterPro" id="IPR036028">
    <property type="entry name" value="SH3-like_dom_sf"/>
</dbReference>
<dbReference type="SUPFAM" id="SSF50044">
    <property type="entry name" value="SH3-domain"/>
    <property type="match status" value="1"/>
</dbReference>
<evidence type="ECO:0000259" key="5">
    <source>
        <dbReference type="PROSITE" id="PS50002"/>
    </source>
</evidence>
<keyword evidence="1 3" id="KW-0728">SH3 domain</keyword>
<feature type="compositionally biased region" description="Pro residues" evidence="4">
    <location>
        <begin position="124"/>
        <end position="135"/>
    </location>
</feature>
<dbReference type="Proteomes" id="UP000824540">
    <property type="component" value="Unassembled WGS sequence"/>
</dbReference>
<dbReference type="Gene3D" id="2.30.30.40">
    <property type="entry name" value="SH3 Domains"/>
    <property type="match status" value="1"/>
</dbReference>
<accession>A0A8T2PUZ8</accession>